<feature type="transmembrane region" description="Helical" evidence="3">
    <location>
        <begin position="144"/>
        <end position="163"/>
    </location>
</feature>
<keyword evidence="3" id="KW-1133">Transmembrane helix</keyword>
<dbReference type="FunFam" id="3.30.70.270:FF:000001">
    <property type="entry name" value="Diguanylate cyclase domain protein"/>
    <property type="match status" value="1"/>
</dbReference>
<dbReference type="GO" id="GO:0052621">
    <property type="term" value="F:diguanylate cyclase activity"/>
    <property type="evidence" value="ECO:0007669"/>
    <property type="project" value="UniProtKB-EC"/>
</dbReference>
<dbReference type="Proteomes" id="UP000197535">
    <property type="component" value="Unassembled WGS sequence"/>
</dbReference>
<organism evidence="5 6">
    <name type="scientific">Noviherbaspirillum denitrificans</name>
    <dbReference type="NCBI Taxonomy" id="1968433"/>
    <lineage>
        <taxon>Bacteria</taxon>
        <taxon>Pseudomonadati</taxon>
        <taxon>Pseudomonadota</taxon>
        <taxon>Betaproteobacteria</taxon>
        <taxon>Burkholderiales</taxon>
        <taxon>Oxalobacteraceae</taxon>
        <taxon>Noviherbaspirillum</taxon>
    </lineage>
</organism>
<keyword evidence="6" id="KW-1185">Reference proteome</keyword>
<feature type="transmembrane region" description="Helical" evidence="3">
    <location>
        <begin position="83"/>
        <end position="104"/>
    </location>
</feature>
<dbReference type="Pfam" id="PF05230">
    <property type="entry name" value="MASE2"/>
    <property type="match status" value="1"/>
</dbReference>
<accession>A0A254T6D4</accession>
<dbReference type="GO" id="GO:0005886">
    <property type="term" value="C:plasma membrane"/>
    <property type="evidence" value="ECO:0007669"/>
    <property type="project" value="TreeGrafter"/>
</dbReference>
<dbReference type="PANTHER" id="PTHR45138:SF9">
    <property type="entry name" value="DIGUANYLATE CYCLASE DGCM-RELATED"/>
    <property type="match status" value="1"/>
</dbReference>
<dbReference type="Gene3D" id="3.30.70.270">
    <property type="match status" value="1"/>
</dbReference>
<feature type="transmembrane region" description="Helical" evidence="3">
    <location>
        <begin position="116"/>
        <end position="137"/>
    </location>
</feature>
<dbReference type="PANTHER" id="PTHR45138">
    <property type="entry name" value="REGULATORY COMPONENTS OF SENSORY TRANSDUCTION SYSTEM"/>
    <property type="match status" value="1"/>
</dbReference>
<dbReference type="EMBL" id="LSTO01000015">
    <property type="protein sequence ID" value="OWW18239.1"/>
    <property type="molecule type" value="Genomic_DNA"/>
</dbReference>
<name>A0A254T6D4_9BURK</name>
<evidence type="ECO:0000259" key="4">
    <source>
        <dbReference type="PROSITE" id="PS50887"/>
    </source>
</evidence>
<dbReference type="EC" id="2.7.7.65" evidence="1"/>
<sequence length="374" mass="41558">MQRDTKNVHWVVRMNRRNRTWCGLLLFGTMVSHLVTKETGALTWVLLVAQYFAYPQLVYLYARRASRPMRAEMNNLLLDGFCFGVWAAVLGFPIWITFIFLVTVTVNMTVFRGKPGFVQAIAAMTAGALVAIVAGGFHFSPETGWPATILSILTISIYVLVVADSAYHRAVSLHEAREQIRANEQALMHKLEQISALEAQLREQANRDPLTGLFNRRFFDATLEREIARCKRDGHSLSVVMIDVDHFKKINDTYGHQAGDEVLRLLGSILGEGVRASDVVCRFGGEEFLVLLPSMGTQAAQERAEQWRIAFSTTSVLLSRDKIGATFSAGIATYPDNCPQPEALVECADASLYCAKKEGRNRIVVSGDNVAVPT</sequence>
<dbReference type="PROSITE" id="PS50887">
    <property type="entry name" value="GGDEF"/>
    <property type="match status" value="1"/>
</dbReference>
<evidence type="ECO:0000256" key="2">
    <source>
        <dbReference type="ARBA" id="ARBA00034247"/>
    </source>
</evidence>
<feature type="domain" description="GGDEF" evidence="4">
    <location>
        <begin position="235"/>
        <end position="368"/>
    </location>
</feature>
<feature type="transmembrane region" description="Helical" evidence="3">
    <location>
        <begin position="20"/>
        <end position="36"/>
    </location>
</feature>
<dbReference type="GO" id="GO:1902201">
    <property type="term" value="P:negative regulation of bacterial-type flagellum-dependent cell motility"/>
    <property type="evidence" value="ECO:0007669"/>
    <property type="project" value="TreeGrafter"/>
</dbReference>
<dbReference type="CDD" id="cd01949">
    <property type="entry name" value="GGDEF"/>
    <property type="match status" value="1"/>
</dbReference>
<proteinExistence type="predicted"/>
<dbReference type="InterPro" id="IPR000160">
    <property type="entry name" value="GGDEF_dom"/>
</dbReference>
<keyword evidence="3" id="KW-0472">Membrane</keyword>
<evidence type="ECO:0000256" key="3">
    <source>
        <dbReference type="SAM" id="Phobius"/>
    </source>
</evidence>
<dbReference type="Pfam" id="PF00990">
    <property type="entry name" value="GGDEF"/>
    <property type="match status" value="1"/>
</dbReference>
<comment type="caution">
    <text evidence="5">The sequence shown here is derived from an EMBL/GenBank/DDBJ whole genome shotgun (WGS) entry which is preliminary data.</text>
</comment>
<evidence type="ECO:0000313" key="5">
    <source>
        <dbReference type="EMBL" id="OWW18239.1"/>
    </source>
</evidence>
<dbReference type="SUPFAM" id="SSF55073">
    <property type="entry name" value="Nucleotide cyclase"/>
    <property type="match status" value="1"/>
</dbReference>
<dbReference type="InterPro" id="IPR043128">
    <property type="entry name" value="Rev_trsase/Diguanyl_cyclase"/>
</dbReference>
<dbReference type="SMART" id="SM00267">
    <property type="entry name" value="GGDEF"/>
    <property type="match status" value="1"/>
</dbReference>
<evidence type="ECO:0000256" key="1">
    <source>
        <dbReference type="ARBA" id="ARBA00012528"/>
    </source>
</evidence>
<dbReference type="InterPro" id="IPR029787">
    <property type="entry name" value="Nucleotide_cyclase"/>
</dbReference>
<protein>
    <recommendedName>
        <fullName evidence="1">diguanylate cyclase</fullName>
        <ecNumber evidence="1">2.7.7.65</ecNumber>
    </recommendedName>
</protein>
<dbReference type="InterPro" id="IPR050469">
    <property type="entry name" value="Diguanylate_Cyclase"/>
</dbReference>
<dbReference type="GO" id="GO:0043709">
    <property type="term" value="P:cell adhesion involved in single-species biofilm formation"/>
    <property type="evidence" value="ECO:0007669"/>
    <property type="project" value="TreeGrafter"/>
</dbReference>
<comment type="catalytic activity">
    <reaction evidence="2">
        <text>2 GTP = 3',3'-c-di-GMP + 2 diphosphate</text>
        <dbReference type="Rhea" id="RHEA:24898"/>
        <dbReference type="ChEBI" id="CHEBI:33019"/>
        <dbReference type="ChEBI" id="CHEBI:37565"/>
        <dbReference type="ChEBI" id="CHEBI:58805"/>
        <dbReference type="EC" id="2.7.7.65"/>
    </reaction>
</comment>
<dbReference type="NCBIfam" id="TIGR00254">
    <property type="entry name" value="GGDEF"/>
    <property type="match status" value="1"/>
</dbReference>
<feature type="transmembrane region" description="Helical" evidence="3">
    <location>
        <begin position="42"/>
        <end position="62"/>
    </location>
</feature>
<dbReference type="AlphaFoldDB" id="A0A254T6D4"/>
<keyword evidence="3" id="KW-0812">Transmembrane</keyword>
<dbReference type="InterPro" id="IPR007894">
    <property type="entry name" value="MASE2"/>
</dbReference>
<evidence type="ECO:0000313" key="6">
    <source>
        <dbReference type="Proteomes" id="UP000197535"/>
    </source>
</evidence>
<reference evidence="5 6" key="1">
    <citation type="submission" date="2016-02" db="EMBL/GenBank/DDBJ databases">
        <authorList>
            <person name="Wen L."/>
            <person name="He K."/>
            <person name="Yang H."/>
        </authorList>
    </citation>
    <scope>NUCLEOTIDE SEQUENCE [LARGE SCALE GENOMIC DNA]</scope>
    <source>
        <strain evidence="5 6">TSA40</strain>
    </source>
</reference>
<dbReference type="RefSeq" id="WP_170942394.1">
    <property type="nucleotide sequence ID" value="NZ_LSTO01000015.1"/>
</dbReference>
<gene>
    <name evidence="5" type="ORF">AYR66_02440</name>
</gene>